<protein>
    <recommendedName>
        <fullName evidence="3">ADP-ribose pyrophosphatase YjhB (NUDIX family)</fullName>
    </recommendedName>
</protein>
<accession>A0A3D9DUU6</accession>
<dbReference type="OrthoDB" id="6183019at2"/>
<dbReference type="RefSeq" id="WP_115853693.1">
    <property type="nucleotide sequence ID" value="NZ_QRDJ01000007.1"/>
</dbReference>
<dbReference type="EMBL" id="QRDJ01000007">
    <property type="protein sequence ID" value="REC94570.1"/>
    <property type="molecule type" value="Genomic_DNA"/>
</dbReference>
<name>A0A3D9DUU6_9GAMM</name>
<evidence type="ECO:0008006" key="3">
    <source>
        <dbReference type="Google" id="ProtNLM"/>
    </source>
</evidence>
<comment type="caution">
    <text evidence="1">The sequence shown here is derived from an EMBL/GenBank/DDBJ whole genome shotgun (WGS) entry which is preliminary data.</text>
</comment>
<proteinExistence type="predicted"/>
<keyword evidence="2" id="KW-1185">Reference proteome</keyword>
<reference evidence="1 2" key="1">
    <citation type="submission" date="2018-07" db="EMBL/GenBank/DDBJ databases">
        <title>Genomic Encyclopedia of Type Strains, Phase IV (KMG-IV): sequencing the most valuable type-strain genomes for metagenomic binning, comparative biology and taxonomic classification.</title>
        <authorList>
            <person name="Goeker M."/>
        </authorList>
    </citation>
    <scope>NUCLEOTIDE SEQUENCE [LARGE SCALE GENOMIC DNA]</scope>
    <source>
        <strain evidence="1 2">DSM 14324</strain>
    </source>
</reference>
<evidence type="ECO:0000313" key="2">
    <source>
        <dbReference type="Proteomes" id="UP000256334"/>
    </source>
</evidence>
<organism evidence="1 2">
    <name type="scientific">Kushneria indalinina DSM 14324</name>
    <dbReference type="NCBI Taxonomy" id="1122140"/>
    <lineage>
        <taxon>Bacteria</taxon>
        <taxon>Pseudomonadati</taxon>
        <taxon>Pseudomonadota</taxon>
        <taxon>Gammaproteobacteria</taxon>
        <taxon>Oceanospirillales</taxon>
        <taxon>Halomonadaceae</taxon>
        <taxon>Kushneria</taxon>
    </lineage>
</organism>
<dbReference type="Proteomes" id="UP000256334">
    <property type="component" value="Unassembled WGS sequence"/>
</dbReference>
<sequence length="154" mass="16828">MGDIDSSDTVERRAPQRHVALALLSVRDEVLLIRQAPQSRYGLPESTVDRDADDDTLTHAVAALQAAVLAEGSTMPESAWLGRFAAPDENGRLDMLEVYLARLGEARLHPDVDFERAWAPLLSPPPDNMIDPAIELQVMPALALLIDPQAPTSR</sequence>
<evidence type="ECO:0000313" key="1">
    <source>
        <dbReference type="EMBL" id="REC94570.1"/>
    </source>
</evidence>
<gene>
    <name evidence="1" type="ORF">C8D72_1396</name>
</gene>
<dbReference type="AlphaFoldDB" id="A0A3D9DUU6"/>